<evidence type="ECO:0000256" key="8">
    <source>
        <dbReference type="ARBA" id="ARBA00022842"/>
    </source>
</evidence>
<dbReference type="Gene3D" id="3.30.420.10">
    <property type="entry name" value="Ribonuclease H-like superfamily/Ribonuclease H"/>
    <property type="match status" value="1"/>
</dbReference>
<dbReference type="InterPro" id="IPR050092">
    <property type="entry name" value="RNase_H"/>
</dbReference>
<sequence>MIRKVLSLTCLHAKSMGRFFYAVGRGKQTGVFPTWGECELQVKGFPGAKFKKFGTEAEAWDFVEATNDCSSAPKSCSSAPKSCSSAPQPWSSFLAKGVSSTASSSKRSYSAAPLKRLYSTDSVDPSLKKKRRTASASTAPSTSGYSSDNLVVYTDGACSHNGFSGAKAGLGVYWGDNHPLNTSARLEGKQTNQRAELTAALRALEQINEHHKRRTVTLYTDSKYTINCVTDWIHRWKKNGWKTAQKTDVINKDDLVKLDKLNRELDVKWEYVPGHKNVYGNEKADKLAREGAAQPLLGNS</sequence>
<evidence type="ECO:0000259" key="11">
    <source>
        <dbReference type="PROSITE" id="PS50879"/>
    </source>
</evidence>
<dbReference type="PANTHER" id="PTHR10642">
    <property type="entry name" value="RIBONUCLEASE H1"/>
    <property type="match status" value="1"/>
</dbReference>
<feature type="domain" description="RNase H type-1" evidence="11">
    <location>
        <begin position="146"/>
        <end position="293"/>
    </location>
</feature>
<keyword evidence="4 9" id="KW-0540">Nuclease</keyword>
<dbReference type="SUPFAM" id="SSF53098">
    <property type="entry name" value="Ribonuclease H-like"/>
    <property type="match status" value="1"/>
</dbReference>
<dbReference type="InterPro" id="IPR036397">
    <property type="entry name" value="RNaseH_sf"/>
</dbReference>
<keyword evidence="6 9" id="KW-0255">Endonuclease</keyword>
<evidence type="ECO:0000313" key="12">
    <source>
        <dbReference type="EnsemblMetazoa" id="XP_030838924"/>
    </source>
</evidence>
<evidence type="ECO:0000256" key="7">
    <source>
        <dbReference type="ARBA" id="ARBA00022801"/>
    </source>
</evidence>
<evidence type="ECO:0000256" key="2">
    <source>
        <dbReference type="ARBA" id="ARBA00001946"/>
    </source>
</evidence>
<dbReference type="GO" id="GO:0000287">
    <property type="term" value="F:magnesium ion binding"/>
    <property type="evidence" value="ECO:0007669"/>
    <property type="project" value="UniProtKB-UniRule"/>
</dbReference>
<dbReference type="AlphaFoldDB" id="A0A7M7NNK8"/>
<evidence type="ECO:0000313" key="13">
    <source>
        <dbReference type="Proteomes" id="UP000007110"/>
    </source>
</evidence>
<evidence type="ECO:0000256" key="1">
    <source>
        <dbReference type="ARBA" id="ARBA00000077"/>
    </source>
</evidence>
<feature type="region of interest" description="Disordered" evidence="10">
    <location>
        <begin position="123"/>
        <end position="144"/>
    </location>
</feature>
<dbReference type="GO" id="GO:0003676">
    <property type="term" value="F:nucleic acid binding"/>
    <property type="evidence" value="ECO:0007669"/>
    <property type="project" value="UniProtKB-UniRule"/>
</dbReference>
<dbReference type="PROSITE" id="PS50879">
    <property type="entry name" value="RNASE_H_1"/>
    <property type="match status" value="1"/>
</dbReference>
<keyword evidence="7 9" id="KW-0378">Hydrolase</keyword>
<protein>
    <recommendedName>
        <fullName evidence="9">Ribonuclease H1</fullName>
        <shortName evidence="9">RNase H1</shortName>
        <ecNumber evidence="9">3.1.26.4</ecNumber>
    </recommendedName>
</protein>
<evidence type="ECO:0000256" key="3">
    <source>
        <dbReference type="ARBA" id="ARBA00005300"/>
    </source>
</evidence>
<keyword evidence="13" id="KW-1185">Reference proteome</keyword>
<evidence type="ECO:0000256" key="10">
    <source>
        <dbReference type="SAM" id="MobiDB-lite"/>
    </source>
</evidence>
<comment type="function">
    <text evidence="9">Endonuclease that specifically degrades the RNA of RNA-DNA hybrids.</text>
</comment>
<dbReference type="Gene3D" id="3.40.970.10">
    <property type="entry name" value="Ribonuclease H1, N-terminal domain"/>
    <property type="match status" value="1"/>
</dbReference>
<dbReference type="InterPro" id="IPR002156">
    <property type="entry name" value="RNaseH_domain"/>
</dbReference>
<dbReference type="InterPro" id="IPR009027">
    <property type="entry name" value="Ribosomal_bL9/RNase_H1_N"/>
</dbReference>
<dbReference type="PANTHER" id="PTHR10642:SF26">
    <property type="entry name" value="RIBONUCLEASE H1"/>
    <property type="match status" value="1"/>
</dbReference>
<keyword evidence="5 9" id="KW-0479">Metal-binding</keyword>
<dbReference type="GO" id="GO:0004523">
    <property type="term" value="F:RNA-DNA hybrid ribonuclease activity"/>
    <property type="evidence" value="ECO:0000318"/>
    <property type="project" value="GO_Central"/>
</dbReference>
<dbReference type="PIRSF" id="PIRSF036852">
    <property type="entry name" value="Ribonuclease_H1_euk"/>
    <property type="match status" value="1"/>
</dbReference>
<dbReference type="OMA" id="SINCMET"/>
<reference evidence="13" key="1">
    <citation type="submission" date="2015-02" db="EMBL/GenBank/DDBJ databases">
        <title>Genome sequencing for Strongylocentrotus purpuratus.</title>
        <authorList>
            <person name="Murali S."/>
            <person name="Liu Y."/>
            <person name="Vee V."/>
            <person name="English A."/>
            <person name="Wang M."/>
            <person name="Skinner E."/>
            <person name="Han Y."/>
            <person name="Muzny D.M."/>
            <person name="Worley K.C."/>
            <person name="Gibbs R.A."/>
        </authorList>
    </citation>
    <scope>NUCLEOTIDE SEQUENCE</scope>
</reference>
<dbReference type="GO" id="GO:0043137">
    <property type="term" value="P:DNA replication, removal of RNA primer"/>
    <property type="evidence" value="ECO:0000318"/>
    <property type="project" value="GO_Central"/>
</dbReference>
<dbReference type="InterPro" id="IPR037056">
    <property type="entry name" value="RNase_H1_N_sf"/>
</dbReference>
<dbReference type="InParanoid" id="A0A7M7NNK8"/>
<dbReference type="FunFam" id="3.30.420.10:FF:000097">
    <property type="entry name" value="Ribonuclease H1"/>
    <property type="match status" value="1"/>
</dbReference>
<name>A0A7M7NNK8_STRPU</name>
<comment type="similarity">
    <text evidence="3 9">Belongs to the RNase H family.</text>
</comment>
<feature type="compositionally biased region" description="Low complexity" evidence="10">
    <location>
        <begin position="134"/>
        <end position="144"/>
    </location>
</feature>
<evidence type="ECO:0000256" key="4">
    <source>
        <dbReference type="ARBA" id="ARBA00022722"/>
    </source>
</evidence>
<dbReference type="EC" id="3.1.26.4" evidence="9"/>
<dbReference type="KEGG" id="spu:584833"/>
<evidence type="ECO:0000256" key="9">
    <source>
        <dbReference type="PIRNR" id="PIRNR036852"/>
    </source>
</evidence>
<dbReference type="InterPro" id="IPR012337">
    <property type="entry name" value="RNaseH-like_sf"/>
</dbReference>
<dbReference type="Pfam" id="PF00075">
    <property type="entry name" value="RNase_H"/>
    <property type="match status" value="1"/>
</dbReference>
<dbReference type="RefSeq" id="XP_030838924.1">
    <property type="nucleotide sequence ID" value="XM_030983064.1"/>
</dbReference>
<reference evidence="12" key="2">
    <citation type="submission" date="2021-01" db="UniProtKB">
        <authorList>
            <consortium name="EnsemblMetazoa"/>
        </authorList>
    </citation>
    <scope>IDENTIFICATION</scope>
</reference>
<dbReference type="Pfam" id="PF01693">
    <property type="entry name" value="Cauli_VI"/>
    <property type="match status" value="1"/>
</dbReference>
<dbReference type="EnsemblMetazoa" id="XM_030983064">
    <property type="protein sequence ID" value="XP_030838924"/>
    <property type="gene ID" value="LOC584833"/>
</dbReference>
<dbReference type="OrthoDB" id="407198at2759"/>
<comment type="catalytic activity">
    <reaction evidence="1 9">
        <text>Endonucleolytic cleavage to 5'-phosphomonoester.</text>
        <dbReference type="EC" id="3.1.26.4"/>
    </reaction>
</comment>
<evidence type="ECO:0000256" key="6">
    <source>
        <dbReference type="ARBA" id="ARBA00022759"/>
    </source>
</evidence>
<comment type="cofactor">
    <cofactor evidence="2 9">
        <name>Mg(2+)</name>
        <dbReference type="ChEBI" id="CHEBI:18420"/>
    </cofactor>
</comment>
<dbReference type="FunFam" id="3.40.970.10:FF:000001">
    <property type="entry name" value="Ribonuclease H1"/>
    <property type="match status" value="1"/>
</dbReference>
<proteinExistence type="inferred from homology"/>
<dbReference type="InterPro" id="IPR011320">
    <property type="entry name" value="RNase_H1_N"/>
</dbReference>
<accession>A0A7M7NNK8</accession>
<organism evidence="12 13">
    <name type="scientific">Strongylocentrotus purpuratus</name>
    <name type="common">Purple sea urchin</name>
    <dbReference type="NCBI Taxonomy" id="7668"/>
    <lineage>
        <taxon>Eukaryota</taxon>
        <taxon>Metazoa</taxon>
        <taxon>Echinodermata</taxon>
        <taxon>Eleutherozoa</taxon>
        <taxon>Echinozoa</taxon>
        <taxon>Echinoidea</taxon>
        <taxon>Euechinoidea</taxon>
        <taxon>Echinacea</taxon>
        <taxon>Camarodonta</taxon>
        <taxon>Echinidea</taxon>
        <taxon>Strongylocentrotidae</taxon>
        <taxon>Strongylocentrotus</taxon>
    </lineage>
</organism>
<dbReference type="Proteomes" id="UP000007110">
    <property type="component" value="Unassembled WGS sequence"/>
</dbReference>
<dbReference type="SUPFAM" id="SSF55658">
    <property type="entry name" value="L9 N-domain-like"/>
    <property type="match status" value="1"/>
</dbReference>
<dbReference type="GeneID" id="584833"/>
<evidence type="ECO:0000256" key="5">
    <source>
        <dbReference type="ARBA" id="ARBA00022723"/>
    </source>
</evidence>
<keyword evidence="8 9" id="KW-0460">Magnesium</keyword>
<dbReference type="CDD" id="cd09280">
    <property type="entry name" value="RNase_HI_eukaryote_like"/>
    <property type="match status" value="1"/>
</dbReference>
<dbReference type="InterPro" id="IPR017067">
    <property type="entry name" value="RNase_H1_euk"/>
</dbReference>